<name>A0A133N9T3_9FUSO</name>
<dbReference type="RefSeq" id="WP_008801753.1">
    <property type="nucleotide sequence ID" value="NZ_KQ956568.1"/>
</dbReference>
<dbReference type="InterPro" id="IPR011697">
    <property type="entry name" value="Peptidase_C26"/>
</dbReference>
<dbReference type="InterPro" id="IPR044668">
    <property type="entry name" value="PuuD-like"/>
</dbReference>
<dbReference type="Gene3D" id="3.40.50.880">
    <property type="match status" value="1"/>
</dbReference>
<dbReference type="SUPFAM" id="SSF52317">
    <property type="entry name" value="Class I glutamine amidotransferase-like"/>
    <property type="match status" value="1"/>
</dbReference>
<dbReference type="Pfam" id="PF07722">
    <property type="entry name" value="Peptidase_C26"/>
    <property type="match status" value="1"/>
</dbReference>
<comment type="caution">
    <text evidence="1">The sequence shown here is derived from an EMBL/GenBank/DDBJ whole genome shotgun (WGS) entry which is preliminary data.</text>
</comment>
<evidence type="ECO:0000313" key="1">
    <source>
        <dbReference type="EMBL" id="KXA13064.1"/>
    </source>
</evidence>
<organism evidence="1 2">
    <name type="scientific">Fusobacterium equinum</name>
    <dbReference type="NCBI Taxonomy" id="134605"/>
    <lineage>
        <taxon>Bacteria</taxon>
        <taxon>Fusobacteriati</taxon>
        <taxon>Fusobacteriota</taxon>
        <taxon>Fusobacteriia</taxon>
        <taxon>Fusobacteriales</taxon>
        <taxon>Fusobacteriaceae</taxon>
        <taxon>Fusobacterium</taxon>
    </lineage>
</organism>
<dbReference type="STRING" id="134605.HMPREF3206_01522"/>
<dbReference type="PANTHER" id="PTHR43235">
    <property type="entry name" value="GLUTAMINE AMIDOTRANSFERASE PB2B2.05-RELATED"/>
    <property type="match status" value="1"/>
</dbReference>
<proteinExistence type="predicted"/>
<dbReference type="PRINTS" id="PR00096">
    <property type="entry name" value="GATASE"/>
</dbReference>
<keyword evidence="2" id="KW-1185">Reference proteome</keyword>
<dbReference type="GO" id="GO:0033969">
    <property type="term" value="F:gamma-glutamyl-gamma-aminobutyrate hydrolase activity"/>
    <property type="evidence" value="ECO:0007669"/>
    <property type="project" value="TreeGrafter"/>
</dbReference>
<accession>A0A133N9T3</accession>
<dbReference type="CDD" id="cd01745">
    <property type="entry name" value="GATase1_2"/>
    <property type="match status" value="1"/>
</dbReference>
<sequence>MKALIGITGSIITCGNDEIFATYERAYVNDDYVSAVEKAGGIPIILPIVEEKENIKEFVSRVDAIVLSGGYDIDPSYWGEEIGRKYERIYPRRDHYEMLVIKYAKELKKPVLGICRGHQMINVAFGGSLYQDLSEIPGSYIQHVQQAKYYEATHGIEIEEGSFISKSMGVKNRVNSYHHLAIKDLGNSLRIVGRAPDGVVEAIEYITEEQFFIGVQFHPEMMHRHHEFALHLFQDFIQEVERRKK</sequence>
<protein>
    <submittedName>
        <fullName evidence="1">Peptidase C26</fullName>
    </submittedName>
</protein>
<dbReference type="Proteomes" id="UP000070617">
    <property type="component" value="Unassembled WGS sequence"/>
</dbReference>
<dbReference type="EMBL" id="LRPX01000083">
    <property type="protein sequence ID" value="KXA13064.1"/>
    <property type="molecule type" value="Genomic_DNA"/>
</dbReference>
<dbReference type="FunFam" id="3.40.50.880:FF:000030">
    <property type="entry name" value="Gamma-glutamyl-gamma-aminobutyrate hydrolase PuuD"/>
    <property type="match status" value="1"/>
</dbReference>
<dbReference type="PANTHER" id="PTHR43235:SF1">
    <property type="entry name" value="GLUTAMINE AMIDOTRANSFERASE PB2B2.05-RELATED"/>
    <property type="match status" value="1"/>
</dbReference>
<dbReference type="GO" id="GO:0005829">
    <property type="term" value="C:cytosol"/>
    <property type="evidence" value="ECO:0007669"/>
    <property type="project" value="TreeGrafter"/>
</dbReference>
<dbReference type="InterPro" id="IPR029062">
    <property type="entry name" value="Class_I_gatase-like"/>
</dbReference>
<evidence type="ECO:0000313" key="2">
    <source>
        <dbReference type="Proteomes" id="UP000070617"/>
    </source>
</evidence>
<dbReference type="PATRIC" id="fig|134605.3.peg.1500"/>
<gene>
    <name evidence="1" type="ORF">HMPREF3206_01522</name>
</gene>
<dbReference type="PROSITE" id="PS51273">
    <property type="entry name" value="GATASE_TYPE_1"/>
    <property type="match status" value="1"/>
</dbReference>
<reference evidence="2" key="1">
    <citation type="submission" date="2016-01" db="EMBL/GenBank/DDBJ databases">
        <authorList>
            <person name="Mitreva M."/>
            <person name="Pepin K.H."/>
            <person name="Mihindukulasuriya K.A."/>
            <person name="Fulton R."/>
            <person name="Fronick C."/>
            <person name="O'Laughlin M."/>
            <person name="Miner T."/>
            <person name="Herter B."/>
            <person name="Rosa B.A."/>
            <person name="Cordes M."/>
            <person name="Tomlinson C."/>
            <person name="Wollam A."/>
            <person name="Palsikar V.B."/>
            <person name="Mardis E.R."/>
            <person name="Wilson R.K."/>
        </authorList>
    </citation>
    <scope>NUCLEOTIDE SEQUENCE [LARGE SCALE GENOMIC DNA]</scope>
    <source>
        <strain evidence="2">CMW8396</strain>
    </source>
</reference>
<dbReference type="GO" id="GO:0006598">
    <property type="term" value="P:polyamine catabolic process"/>
    <property type="evidence" value="ECO:0007669"/>
    <property type="project" value="TreeGrafter"/>
</dbReference>
<dbReference type="AlphaFoldDB" id="A0A133N9T3"/>